<feature type="chain" id="PRO_5047344884" description="Lipoprotein" evidence="1">
    <location>
        <begin position="23"/>
        <end position="170"/>
    </location>
</feature>
<proteinExistence type="predicted"/>
<protein>
    <recommendedName>
        <fullName evidence="4">Lipoprotein</fullName>
    </recommendedName>
</protein>
<sequence>MKRIFFLLMILFLSGCAGTVQTARYQSPANPEFRKAYIISTENSQYIHFKFGKITPFGYLPPEDDPAEESEVIGNTDEVIKQELEKHGIRSVIGKKGDVPEGFDFIVQYSDTWRWDFKKILDKLEIAFISPDGENLIAKSTFNIYKNKELHNFPSPEKEVPKMIRELLNK</sequence>
<evidence type="ECO:0000313" key="2">
    <source>
        <dbReference type="EMBL" id="MFD2516423.1"/>
    </source>
</evidence>
<dbReference type="Proteomes" id="UP001597468">
    <property type="component" value="Unassembled WGS sequence"/>
</dbReference>
<gene>
    <name evidence="2" type="ORF">ACFSTG_00805</name>
</gene>
<dbReference type="PROSITE" id="PS51257">
    <property type="entry name" value="PROKAR_LIPOPROTEIN"/>
    <property type="match status" value="1"/>
</dbReference>
<dbReference type="EMBL" id="JBHULT010000005">
    <property type="protein sequence ID" value="MFD2516423.1"/>
    <property type="molecule type" value="Genomic_DNA"/>
</dbReference>
<reference evidence="3" key="1">
    <citation type="journal article" date="2019" name="Int. J. Syst. Evol. Microbiol.">
        <title>The Global Catalogue of Microorganisms (GCM) 10K type strain sequencing project: providing services to taxonomists for standard genome sequencing and annotation.</title>
        <authorList>
            <consortium name="The Broad Institute Genomics Platform"/>
            <consortium name="The Broad Institute Genome Sequencing Center for Infectious Disease"/>
            <person name="Wu L."/>
            <person name="Ma J."/>
        </authorList>
    </citation>
    <scope>NUCLEOTIDE SEQUENCE [LARGE SCALE GENOMIC DNA]</scope>
    <source>
        <strain evidence="3">KCTC 42585</strain>
    </source>
</reference>
<evidence type="ECO:0008006" key="4">
    <source>
        <dbReference type="Google" id="ProtNLM"/>
    </source>
</evidence>
<feature type="signal peptide" evidence="1">
    <location>
        <begin position="1"/>
        <end position="22"/>
    </location>
</feature>
<evidence type="ECO:0000313" key="3">
    <source>
        <dbReference type="Proteomes" id="UP001597468"/>
    </source>
</evidence>
<dbReference type="RefSeq" id="WP_380747504.1">
    <property type="nucleotide sequence ID" value="NZ_JBHULT010000005.1"/>
</dbReference>
<name>A0ABW5ITZ2_9FLAO</name>
<accession>A0ABW5ITZ2</accession>
<keyword evidence="1" id="KW-0732">Signal</keyword>
<evidence type="ECO:0000256" key="1">
    <source>
        <dbReference type="SAM" id="SignalP"/>
    </source>
</evidence>
<keyword evidence="3" id="KW-1185">Reference proteome</keyword>
<organism evidence="2 3">
    <name type="scientific">Salinimicrobium flavum</name>
    <dbReference type="NCBI Taxonomy" id="1737065"/>
    <lineage>
        <taxon>Bacteria</taxon>
        <taxon>Pseudomonadati</taxon>
        <taxon>Bacteroidota</taxon>
        <taxon>Flavobacteriia</taxon>
        <taxon>Flavobacteriales</taxon>
        <taxon>Flavobacteriaceae</taxon>
        <taxon>Salinimicrobium</taxon>
    </lineage>
</organism>
<comment type="caution">
    <text evidence="2">The sequence shown here is derived from an EMBL/GenBank/DDBJ whole genome shotgun (WGS) entry which is preliminary data.</text>
</comment>